<dbReference type="AlphaFoldDB" id="X1V4B8"/>
<dbReference type="SMART" id="SM00710">
    <property type="entry name" value="PbH1"/>
    <property type="match status" value="5"/>
</dbReference>
<feature type="domain" description="Right handed beta helix" evidence="1">
    <location>
        <begin position="60"/>
        <end position="182"/>
    </location>
</feature>
<evidence type="ECO:0000313" key="2">
    <source>
        <dbReference type="EMBL" id="GAJ10657.1"/>
    </source>
</evidence>
<sequence length="260" mass="30053">LSTLELQHSEAFQSEIPQEPIRADVSGRIFITSQQDWDDLISAGKCIGLGIEANPYIIYDLIIDGENSFSAIHITTRDKYYRIENCVIFNATQGIRLFYPTRATIRYCNLSGFDTGLYVDGDWQSESEVIVNNNTFSNNNNFGIEFYQVYKGEIYNNNFTNNQDYAIKSGNSNNLTFYNNNFARTFDDDEDAVYISYGLHCDFYDNTFIEADIWYYDVASSNISGNEFYRCDVSLDHGSKWVHGYNNYFNDGSFWFTWSS</sequence>
<protein>
    <recommendedName>
        <fullName evidence="1">Right handed beta helix domain-containing protein</fullName>
    </recommendedName>
</protein>
<dbReference type="InterPro" id="IPR006626">
    <property type="entry name" value="PbH1"/>
</dbReference>
<dbReference type="Gene3D" id="2.160.20.10">
    <property type="entry name" value="Single-stranded right-handed beta-helix, Pectin lyase-like"/>
    <property type="match status" value="1"/>
</dbReference>
<dbReference type="InterPro" id="IPR012334">
    <property type="entry name" value="Pectin_lyas_fold"/>
</dbReference>
<proteinExistence type="predicted"/>
<reference evidence="2" key="1">
    <citation type="journal article" date="2014" name="Front. Microbiol.">
        <title>High frequency of phylogenetically diverse reductive dehalogenase-homologous genes in deep subseafloor sedimentary metagenomes.</title>
        <authorList>
            <person name="Kawai M."/>
            <person name="Futagami T."/>
            <person name="Toyoda A."/>
            <person name="Takaki Y."/>
            <person name="Nishi S."/>
            <person name="Hori S."/>
            <person name="Arai W."/>
            <person name="Tsubouchi T."/>
            <person name="Morono Y."/>
            <person name="Uchiyama I."/>
            <person name="Ito T."/>
            <person name="Fujiyama A."/>
            <person name="Inagaki F."/>
            <person name="Takami H."/>
        </authorList>
    </citation>
    <scope>NUCLEOTIDE SEQUENCE</scope>
    <source>
        <strain evidence="2">Expedition CK06-06</strain>
    </source>
</reference>
<accession>X1V4B8</accession>
<dbReference type="EMBL" id="BARW01025628">
    <property type="protein sequence ID" value="GAJ10657.1"/>
    <property type="molecule type" value="Genomic_DNA"/>
</dbReference>
<dbReference type="InterPro" id="IPR039448">
    <property type="entry name" value="Beta_helix"/>
</dbReference>
<dbReference type="Pfam" id="PF13229">
    <property type="entry name" value="Beta_helix"/>
    <property type="match status" value="1"/>
</dbReference>
<feature type="non-terminal residue" evidence="2">
    <location>
        <position position="1"/>
    </location>
</feature>
<feature type="non-terminal residue" evidence="2">
    <location>
        <position position="260"/>
    </location>
</feature>
<comment type="caution">
    <text evidence="2">The sequence shown here is derived from an EMBL/GenBank/DDBJ whole genome shotgun (WGS) entry which is preliminary data.</text>
</comment>
<gene>
    <name evidence="2" type="ORF">S12H4_41961</name>
</gene>
<organism evidence="2">
    <name type="scientific">marine sediment metagenome</name>
    <dbReference type="NCBI Taxonomy" id="412755"/>
    <lineage>
        <taxon>unclassified sequences</taxon>
        <taxon>metagenomes</taxon>
        <taxon>ecological metagenomes</taxon>
    </lineage>
</organism>
<evidence type="ECO:0000259" key="1">
    <source>
        <dbReference type="Pfam" id="PF13229"/>
    </source>
</evidence>
<dbReference type="InterPro" id="IPR011050">
    <property type="entry name" value="Pectin_lyase_fold/virulence"/>
</dbReference>
<name>X1V4B8_9ZZZZ</name>
<dbReference type="SUPFAM" id="SSF51126">
    <property type="entry name" value="Pectin lyase-like"/>
    <property type="match status" value="1"/>
</dbReference>